<organism evidence="2 3">
    <name type="scientific">Gordonia phosphorivorans</name>
    <dbReference type="NCBI Taxonomy" id="1056982"/>
    <lineage>
        <taxon>Bacteria</taxon>
        <taxon>Bacillati</taxon>
        <taxon>Actinomycetota</taxon>
        <taxon>Actinomycetes</taxon>
        <taxon>Mycobacteriales</taxon>
        <taxon>Gordoniaceae</taxon>
        <taxon>Gordonia</taxon>
    </lineage>
</organism>
<accession>A0ABV6H3W5</accession>
<dbReference type="EMBL" id="JBHLWV010000006">
    <property type="protein sequence ID" value="MFC0313566.1"/>
    <property type="molecule type" value="Genomic_DNA"/>
</dbReference>
<evidence type="ECO:0000313" key="3">
    <source>
        <dbReference type="Proteomes" id="UP001589783"/>
    </source>
</evidence>
<evidence type="ECO:0000313" key="2">
    <source>
        <dbReference type="EMBL" id="MFC0313566.1"/>
    </source>
</evidence>
<evidence type="ECO:0000256" key="1">
    <source>
        <dbReference type="SAM" id="MobiDB-lite"/>
    </source>
</evidence>
<dbReference type="Proteomes" id="UP001589783">
    <property type="component" value="Unassembled WGS sequence"/>
</dbReference>
<sequence>MTTDVFGLAAQLTELAAHHSDRGDLIVRVDNDLDGYAQFDRRTAQISVNVNQLVGDGPAANLYEGSVAPAQYPALLGALAHEAGHADYTRPRRMPAAVEPWAALLEEPRMERRVLERNPELRTVLAASAATVLGESLTANPIAAMELLILLGGRALTGVFPTSLVRAPLQRALTALRDADRSRVQQIVGRAVALADDDLDALQDCAQELAQIAATYDQDAAPRTAPGHAAPTSEDNDDRSNQDEAAAADPEPVTGDHPDEVVQKFPPAYIGADPKFLSAALPNIAATDWYTVTALDQNQSTVREATAADYQAVRKIGSWVAGHHHDATVTTTVAAASPPGALRMAELVRASAQQELGLAVTALPWRRRRTLITPTVPVDVGMIVDRSHSMTSFMPAIADATWVLHHALTAGTGRSQSWVFAERAHILPATSPSHILTPTAEGTTIAMLPALLDYRRWARPHGSARLLVVISDGGLYGDPVREELARLHDEGVMVVGLAPGPQFTAALANHLPDRAPIGVVGADLLGQLAELIVTARS</sequence>
<feature type="region of interest" description="Disordered" evidence="1">
    <location>
        <begin position="219"/>
        <end position="262"/>
    </location>
</feature>
<gene>
    <name evidence="2" type="ORF">ACFFJD_01700</name>
</gene>
<proteinExistence type="predicted"/>
<evidence type="ECO:0008006" key="4">
    <source>
        <dbReference type="Google" id="ProtNLM"/>
    </source>
</evidence>
<name>A0ABV6H3W5_9ACTN</name>
<comment type="caution">
    <text evidence="2">The sequence shown here is derived from an EMBL/GenBank/DDBJ whole genome shotgun (WGS) entry which is preliminary data.</text>
</comment>
<protein>
    <recommendedName>
        <fullName evidence="4">VWA domain-containing protein</fullName>
    </recommendedName>
</protein>
<dbReference type="RefSeq" id="WP_382359984.1">
    <property type="nucleotide sequence ID" value="NZ_JBHLWV010000006.1"/>
</dbReference>
<reference evidence="2 3" key="1">
    <citation type="submission" date="2024-09" db="EMBL/GenBank/DDBJ databases">
        <authorList>
            <person name="Sun Q."/>
            <person name="Mori K."/>
        </authorList>
    </citation>
    <scope>NUCLEOTIDE SEQUENCE [LARGE SCALE GENOMIC DNA]</scope>
    <source>
        <strain evidence="2 3">CCM 7957</strain>
    </source>
</reference>
<dbReference type="InterPro" id="IPR036465">
    <property type="entry name" value="vWFA_dom_sf"/>
</dbReference>
<dbReference type="SUPFAM" id="SSF53300">
    <property type="entry name" value="vWA-like"/>
    <property type="match status" value="1"/>
</dbReference>
<keyword evidence="3" id="KW-1185">Reference proteome</keyword>